<dbReference type="Gene3D" id="3.30.465.10">
    <property type="match status" value="1"/>
</dbReference>
<dbReference type="InterPro" id="IPR016167">
    <property type="entry name" value="FAD-bd_PCMH_sub1"/>
</dbReference>
<evidence type="ECO:0000256" key="2">
    <source>
        <dbReference type="ARBA" id="ARBA00005466"/>
    </source>
</evidence>
<protein>
    <submittedName>
        <fullName evidence="7">FAD-binding oxidoreductase</fullName>
    </submittedName>
</protein>
<evidence type="ECO:0000313" key="8">
    <source>
        <dbReference type="Proteomes" id="UP001501170"/>
    </source>
</evidence>
<reference evidence="8" key="1">
    <citation type="journal article" date="2019" name="Int. J. Syst. Evol. Microbiol.">
        <title>The Global Catalogue of Microorganisms (GCM) 10K type strain sequencing project: providing services to taxonomists for standard genome sequencing and annotation.</title>
        <authorList>
            <consortium name="The Broad Institute Genomics Platform"/>
            <consortium name="The Broad Institute Genome Sequencing Center for Infectious Disease"/>
            <person name="Wu L."/>
            <person name="Ma J."/>
        </authorList>
    </citation>
    <scope>NUCLEOTIDE SEQUENCE [LARGE SCALE GENOMIC DNA]</scope>
    <source>
        <strain evidence="8">JCM 16227</strain>
    </source>
</reference>
<accession>A0ABP5UYP5</accession>
<evidence type="ECO:0000256" key="3">
    <source>
        <dbReference type="ARBA" id="ARBA00022630"/>
    </source>
</evidence>
<keyword evidence="3" id="KW-0285">Flavoprotein</keyword>
<evidence type="ECO:0000256" key="4">
    <source>
        <dbReference type="ARBA" id="ARBA00022827"/>
    </source>
</evidence>
<dbReference type="RefSeq" id="WP_346077061.1">
    <property type="nucleotide sequence ID" value="NZ_BAAARB010000019.1"/>
</dbReference>
<organism evidence="7 8">
    <name type="scientific">Gordonia cholesterolivorans</name>
    <dbReference type="NCBI Taxonomy" id="559625"/>
    <lineage>
        <taxon>Bacteria</taxon>
        <taxon>Bacillati</taxon>
        <taxon>Actinomycetota</taxon>
        <taxon>Actinomycetes</taxon>
        <taxon>Mycobacteriales</taxon>
        <taxon>Gordoniaceae</taxon>
        <taxon>Gordonia</taxon>
    </lineage>
</organism>
<dbReference type="PROSITE" id="PS00862">
    <property type="entry name" value="OX2_COVAL_FAD"/>
    <property type="match status" value="1"/>
</dbReference>
<dbReference type="InterPro" id="IPR006094">
    <property type="entry name" value="Oxid_FAD_bind_N"/>
</dbReference>
<dbReference type="PROSITE" id="PS51387">
    <property type="entry name" value="FAD_PCMH"/>
    <property type="match status" value="1"/>
</dbReference>
<dbReference type="InterPro" id="IPR050416">
    <property type="entry name" value="FAD-linked_Oxidoreductase"/>
</dbReference>
<evidence type="ECO:0000256" key="5">
    <source>
        <dbReference type="ARBA" id="ARBA00023002"/>
    </source>
</evidence>
<gene>
    <name evidence="7" type="ORF">GCM10009855_30220</name>
</gene>
<dbReference type="Pfam" id="PF01565">
    <property type="entry name" value="FAD_binding_4"/>
    <property type="match status" value="1"/>
</dbReference>
<sequence>MTSHAIDRADIADLRTRVRGAVHRPSDDGYETIGFNVAVSRRPWAVVDAADAADIAAVMTFAGDNGMTVAVHSTGHGAIPIDGRSLLVRTGGLDTLEIDPAGRTARVGAGVRWQRVLDESAPHGLAPLCGSAPSVGVIGFLTGGGIGPLVRTVGSSSDHVRSFEVVTGAGRVVRASHDENAELFWGLRGGKATLGLVTEAVIDLLPIPELYAGAMYFDGADAPAVLREWRTWSASLPVEANTSVALLRLPELPTVPPMLAGRMTVAVRYAALTSRDEAQRLFAPIRAVAPPLLDAVGTMPYAAIGAIHADPADPMPVAEDGCLLRELPEEAVDAILASAGPDVESPLLMVELRLLGGRFARTPQVDSALCHRSAPLHLYTVGILAPPIAEQVPVAVAGLVETMSAYSDGYRLPNFTATSDAGVTARCYDEQTRAWLRALAGQHDPRGVLRVGQLAR</sequence>
<keyword evidence="5" id="KW-0560">Oxidoreductase</keyword>
<feature type="domain" description="FAD-binding PCMH-type" evidence="6">
    <location>
        <begin position="39"/>
        <end position="207"/>
    </location>
</feature>
<dbReference type="SUPFAM" id="SSF56176">
    <property type="entry name" value="FAD-binding/transporter-associated domain-like"/>
    <property type="match status" value="1"/>
</dbReference>
<comment type="similarity">
    <text evidence="2">Belongs to the oxygen-dependent FAD-linked oxidoreductase family.</text>
</comment>
<dbReference type="EMBL" id="BAAARB010000019">
    <property type="protein sequence ID" value="GAA2388055.1"/>
    <property type="molecule type" value="Genomic_DNA"/>
</dbReference>
<comment type="cofactor">
    <cofactor evidence="1">
        <name>FAD</name>
        <dbReference type="ChEBI" id="CHEBI:57692"/>
    </cofactor>
</comment>
<dbReference type="InterPro" id="IPR036318">
    <property type="entry name" value="FAD-bd_PCMH-like_sf"/>
</dbReference>
<evidence type="ECO:0000259" key="6">
    <source>
        <dbReference type="PROSITE" id="PS51387"/>
    </source>
</evidence>
<name>A0ABP5UYP5_9ACTN</name>
<comment type="caution">
    <text evidence="7">The sequence shown here is derived from an EMBL/GenBank/DDBJ whole genome shotgun (WGS) entry which is preliminary data.</text>
</comment>
<dbReference type="PANTHER" id="PTHR42973">
    <property type="entry name" value="BINDING OXIDOREDUCTASE, PUTATIVE (AFU_ORTHOLOGUE AFUA_1G17690)-RELATED"/>
    <property type="match status" value="1"/>
</dbReference>
<keyword evidence="4" id="KW-0274">FAD</keyword>
<dbReference type="Proteomes" id="UP001501170">
    <property type="component" value="Unassembled WGS sequence"/>
</dbReference>
<dbReference type="InterPro" id="IPR006093">
    <property type="entry name" value="Oxy_OxRdtase_FAD_BS"/>
</dbReference>
<dbReference type="Gene3D" id="3.30.43.10">
    <property type="entry name" value="Uridine Diphospho-n-acetylenolpyruvylglucosamine Reductase, domain 2"/>
    <property type="match status" value="1"/>
</dbReference>
<keyword evidence="8" id="KW-1185">Reference proteome</keyword>
<evidence type="ECO:0000313" key="7">
    <source>
        <dbReference type="EMBL" id="GAA2388055.1"/>
    </source>
</evidence>
<dbReference type="PANTHER" id="PTHR42973:SF39">
    <property type="entry name" value="FAD-BINDING PCMH-TYPE DOMAIN-CONTAINING PROTEIN"/>
    <property type="match status" value="1"/>
</dbReference>
<dbReference type="Gene3D" id="3.40.462.20">
    <property type="match status" value="1"/>
</dbReference>
<dbReference type="InterPro" id="IPR016166">
    <property type="entry name" value="FAD-bd_PCMH"/>
</dbReference>
<proteinExistence type="inferred from homology"/>
<evidence type="ECO:0000256" key="1">
    <source>
        <dbReference type="ARBA" id="ARBA00001974"/>
    </source>
</evidence>
<dbReference type="InterPro" id="IPR016169">
    <property type="entry name" value="FAD-bd_PCMH_sub2"/>
</dbReference>